<protein>
    <recommendedName>
        <fullName evidence="4">2-amino-4-hydroxy-6-hydroxymethyldihydropteridine pyrophosphokinase</fullName>
        <ecNumber evidence="3">2.7.6.3</ecNumber>
    </recommendedName>
    <alternativeName>
        <fullName evidence="11">6-hydroxymethyl-7,8-dihydropterin pyrophosphokinase</fullName>
    </alternativeName>
    <alternativeName>
        <fullName evidence="12">7,8-dihydro-6-hydroxymethylpterin-pyrophosphokinase</fullName>
    </alternativeName>
</protein>
<name>A0A1M7FK71_9RHOB</name>
<evidence type="ECO:0000313" key="15">
    <source>
        <dbReference type="Proteomes" id="UP000183974"/>
    </source>
</evidence>
<dbReference type="PANTHER" id="PTHR43071">
    <property type="entry name" value="2-AMINO-4-HYDROXY-6-HYDROXYMETHYLDIHYDROPTERIDINE PYROPHOSPHOKINASE"/>
    <property type="match status" value="1"/>
</dbReference>
<keyword evidence="9" id="KW-0289">Folate biosynthesis</keyword>
<dbReference type="InterPro" id="IPR000550">
    <property type="entry name" value="Hppk"/>
</dbReference>
<comment type="similarity">
    <text evidence="2">Belongs to the HPPK family.</text>
</comment>
<evidence type="ECO:0000256" key="2">
    <source>
        <dbReference type="ARBA" id="ARBA00005810"/>
    </source>
</evidence>
<dbReference type="AlphaFoldDB" id="A0A1M7FK71"/>
<evidence type="ECO:0000256" key="11">
    <source>
        <dbReference type="ARBA" id="ARBA00029766"/>
    </source>
</evidence>
<dbReference type="SUPFAM" id="SSF55083">
    <property type="entry name" value="6-hydroxymethyl-7,8-dihydropterin pyrophosphokinase, HPPK"/>
    <property type="match status" value="1"/>
</dbReference>
<evidence type="ECO:0000256" key="3">
    <source>
        <dbReference type="ARBA" id="ARBA00013253"/>
    </source>
</evidence>
<evidence type="ECO:0000313" key="14">
    <source>
        <dbReference type="EMBL" id="SHM04471.1"/>
    </source>
</evidence>
<evidence type="ECO:0000256" key="9">
    <source>
        <dbReference type="ARBA" id="ARBA00022909"/>
    </source>
</evidence>
<feature type="domain" description="7,8-dihydro-6-hydroxymethylpterin-pyrophosphokinase" evidence="13">
    <location>
        <begin position="9"/>
        <end position="159"/>
    </location>
</feature>
<organism evidence="14 15">
    <name type="scientific">Roseovarius pacificus</name>
    <dbReference type="NCBI Taxonomy" id="337701"/>
    <lineage>
        <taxon>Bacteria</taxon>
        <taxon>Pseudomonadati</taxon>
        <taxon>Pseudomonadota</taxon>
        <taxon>Alphaproteobacteria</taxon>
        <taxon>Rhodobacterales</taxon>
        <taxon>Roseobacteraceae</taxon>
        <taxon>Roseovarius</taxon>
    </lineage>
</organism>
<dbReference type="STRING" id="337701.SAMN05444398_10925"/>
<evidence type="ECO:0000256" key="5">
    <source>
        <dbReference type="ARBA" id="ARBA00022679"/>
    </source>
</evidence>
<evidence type="ECO:0000256" key="4">
    <source>
        <dbReference type="ARBA" id="ARBA00016218"/>
    </source>
</evidence>
<proteinExistence type="inferred from homology"/>
<dbReference type="GO" id="GO:0003848">
    <property type="term" value="F:2-amino-4-hydroxy-6-hydroxymethyldihydropteridine diphosphokinase activity"/>
    <property type="evidence" value="ECO:0007669"/>
    <property type="project" value="UniProtKB-EC"/>
</dbReference>
<gene>
    <name evidence="14" type="ORF">SAMN05444398_10925</name>
</gene>
<dbReference type="InterPro" id="IPR035907">
    <property type="entry name" value="Hppk_sf"/>
</dbReference>
<evidence type="ECO:0000256" key="8">
    <source>
        <dbReference type="ARBA" id="ARBA00022840"/>
    </source>
</evidence>
<evidence type="ECO:0000256" key="6">
    <source>
        <dbReference type="ARBA" id="ARBA00022741"/>
    </source>
</evidence>
<comment type="function">
    <text evidence="10">Catalyzes the transfer of pyrophosphate from adenosine triphosphate (ATP) to 6-hydroxymethyl-7,8-dihydropterin, an enzymatic step in folate biosynthesis pathway.</text>
</comment>
<evidence type="ECO:0000256" key="12">
    <source>
        <dbReference type="ARBA" id="ARBA00033413"/>
    </source>
</evidence>
<keyword evidence="5" id="KW-0808">Transferase</keyword>
<evidence type="ECO:0000256" key="1">
    <source>
        <dbReference type="ARBA" id="ARBA00005051"/>
    </source>
</evidence>
<dbReference type="CDD" id="cd00483">
    <property type="entry name" value="HPPK"/>
    <property type="match status" value="1"/>
</dbReference>
<evidence type="ECO:0000259" key="13">
    <source>
        <dbReference type="Pfam" id="PF01288"/>
    </source>
</evidence>
<dbReference type="EC" id="2.7.6.3" evidence="3"/>
<reference evidence="14 15" key="1">
    <citation type="submission" date="2016-11" db="EMBL/GenBank/DDBJ databases">
        <authorList>
            <person name="Jaros S."/>
            <person name="Januszkiewicz K."/>
            <person name="Wedrychowicz H."/>
        </authorList>
    </citation>
    <scope>NUCLEOTIDE SEQUENCE [LARGE SCALE GENOMIC DNA]</scope>
    <source>
        <strain evidence="14 15">DSM 29589</strain>
    </source>
</reference>
<dbReference type="PANTHER" id="PTHR43071:SF1">
    <property type="entry name" value="2-AMINO-4-HYDROXY-6-HYDROXYMETHYLDIHYDROPTERIDINE PYROPHOSPHOKINASE"/>
    <property type="match status" value="1"/>
</dbReference>
<dbReference type="GO" id="GO:0005524">
    <property type="term" value="F:ATP binding"/>
    <property type="evidence" value="ECO:0007669"/>
    <property type="project" value="UniProtKB-KW"/>
</dbReference>
<dbReference type="UniPathway" id="UPA00077">
    <property type="reaction ID" value="UER00155"/>
</dbReference>
<dbReference type="Pfam" id="PF01288">
    <property type="entry name" value="HPPK"/>
    <property type="match status" value="1"/>
</dbReference>
<dbReference type="RefSeq" id="WP_073035499.1">
    <property type="nucleotide sequence ID" value="NZ_BMLR01000010.1"/>
</dbReference>
<keyword evidence="6" id="KW-0547">Nucleotide-binding</keyword>
<dbReference type="GO" id="GO:0046654">
    <property type="term" value="P:tetrahydrofolate biosynthetic process"/>
    <property type="evidence" value="ECO:0007669"/>
    <property type="project" value="UniProtKB-UniPathway"/>
</dbReference>
<keyword evidence="15" id="KW-1185">Reference proteome</keyword>
<dbReference type="GO" id="GO:0046656">
    <property type="term" value="P:folic acid biosynthetic process"/>
    <property type="evidence" value="ECO:0007669"/>
    <property type="project" value="UniProtKB-KW"/>
</dbReference>
<dbReference type="Gene3D" id="3.30.70.560">
    <property type="entry name" value="7,8-Dihydro-6-hydroxymethylpterin-pyrophosphokinase HPPK"/>
    <property type="match status" value="1"/>
</dbReference>
<accession>A0A1M7FK71</accession>
<dbReference type="GO" id="GO:0016301">
    <property type="term" value="F:kinase activity"/>
    <property type="evidence" value="ECO:0007669"/>
    <property type="project" value="UniProtKB-KW"/>
</dbReference>
<dbReference type="NCBIfam" id="TIGR01498">
    <property type="entry name" value="folK"/>
    <property type="match status" value="1"/>
</dbReference>
<dbReference type="OrthoDB" id="9808041at2"/>
<comment type="pathway">
    <text evidence="1">Cofactor biosynthesis; tetrahydrofolate biosynthesis; 2-amino-4-hydroxy-6-hydroxymethyl-7,8-dihydropteridine diphosphate from 7,8-dihydroneopterin triphosphate: step 4/4.</text>
</comment>
<evidence type="ECO:0000256" key="7">
    <source>
        <dbReference type="ARBA" id="ARBA00022777"/>
    </source>
</evidence>
<dbReference type="EMBL" id="FRBR01000009">
    <property type="protein sequence ID" value="SHM04471.1"/>
    <property type="molecule type" value="Genomic_DNA"/>
</dbReference>
<keyword evidence="8" id="KW-0067">ATP-binding</keyword>
<evidence type="ECO:0000256" key="10">
    <source>
        <dbReference type="ARBA" id="ARBA00029409"/>
    </source>
</evidence>
<keyword evidence="7 14" id="KW-0418">Kinase</keyword>
<dbReference type="Proteomes" id="UP000183974">
    <property type="component" value="Unassembled WGS sequence"/>
</dbReference>
<sequence length="188" mass="20951">MVQKQGALIAIGGNIPSRAGDPARTLRAALQRLSELGVPVDAVSRFYRTPCFPPGAGPDYVNAAARLAYDGEPEDLLALLHEVEAFLGRERVRRWGQRTLDLDLIAMGGTVWPDSQTYAEWRDLPLERQMREAPETLILPHPRMQDRAFVLVPLADIAPDWRHPVSGRTVAQMLADLPGERRDEVRAL</sequence>